<gene>
    <name evidence="1" type="ORF">CEP52_005639</name>
</gene>
<dbReference type="EMBL" id="NKCK01000045">
    <property type="protein sequence ID" value="RSM06575.1"/>
    <property type="molecule type" value="Genomic_DNA"/>
</dbReference>
<organism evidence="1 2">
    <name type="scientific">Fusarium oligoseptatum</name>
    <dbReference type="NCBI Taxonomy" id="2604345"/>
    <lineage>
        <taxon>Eukaryota</taxon>
        <taxon>Fungi</taxon>
        <taxon>Dikarya</taxon>
        <taxon>Ascomycota</taxon>
        <taxon>Pezizomycotina</taxon>
        <taxon>Sordariomycetes</taxon>
        <taxon>Hypocreomycetidae</taxon>
        <taxon>Hypocreales</taxon>
        <taxon>Nectriaceae</taxon>
        <taxon>Fusarium</taxon>
        <taxon>Fusarium solani species complex</taxon>
    </lineage>
</organism>
<name>A0A428TWZ5_9HYPO</name>
<evidence type="ECO:0000313" key="1">
    <source>
        <dbReference type="EMBL" id="RSM06575.1"/>
    </source>
</evidence>
<dbReference type="Proteomes" id="UP000287144">
    <property type="component" value="Unassembled WGS sequence"/>
</dbReference>
<comment type="caution">
    <text evidence="1">The sequence shown here is derived from an EMBL/GenBank/DDBJ whole genome shotgun (WGS) entry which is preliminary data.</text>
</comment>
<sequence length="88" mass="10108">MHLQLKTAHAARGSILLDFNCLYFKNSTRRYDTLPIMPTDFAYLGRIIIQQGPSGWPSKYWESLLSSRPSANKMQLRITNLDILDLPP</sequence>
<keyword evidence="2" id="KW-1185">Reference proteome</keyword>
<evidence type="ECO:0000313" key="2">
    <source>
        <dbReference type="Proteomes" id="UP000287144"/>
    </source>
</evidence>
<dbReference type="AlphaFoldDB" id="A0A428TWZ5"/>
<proteinExistence type="predicted"/>
<protein>
    <submittedName>
        <fullName evidence="1">Uncharacterized protein</fullName>
    </submittedName>
</protein>
<accession>A0A428TWZ5</accession>
<reference evidence="1 2" key="1">
    <citation type="submission" date="2017-06" db="EMBL/GenBank/DDBJ databases">
        <title>Comparative genomic analysis of Ambrosia Fusariam Clade fungi.</title>
        <authorList>
            <person name="Stajich J.E."/>
            <person name="Carrillo J."/>
            <person name="Kijimoto T."/>
            <person name="Eskalen A."/>
            <person name="O'Donnell K."/>
            <person name="Kasson M."/>
        </authorList>
    </citation>
    <scope>NUCLEOTIDE SEQUENCE [LARGE SCALE GENOMIC DNA]</scope>
    <source>
        <strain evidence="1 2">NRRL62579</strain>
    </source>
</reference>